<sequence>MTTANFEDYDSLLSNLASDERQHDRTQLFLNQQQQHQQQLQQSMQAAQSSSEQQEQEKFKNQSQSNQTVSQARSISEADNQYFQDSYNQQQQDNGSQFGSYVTNSSHYGSEANFNELNDAVSSLNSGLLSPYSTGSSPDDFFLSASNSQAGSQFGHDDDVFNVDINNQPLHNDVLYPNQFIPVPMAESASNSTVTFNTHDYQSAQQIIPTLKTLEEVEEDSIKRESPLDNAEKLKNMDNRSLRSLQSFSNDENNEQTKTGSRKVKSSHNLIEKKYRTNINSKIIELRNCVPALRILVAKNGNHRTNSVNNEAEDDDDYYEGNGYSDDEEKLDGLKPAKKLNKATILAKASEYIRHLEKKTELLKEQNMRLQNLLENSNLNVEQLLHQQNYRQPLQQQPPQPQYFQSQSTSMQSSPFNRSNNSNSTSNRGSSKLLSPNDINFQNQSLPDHQSLTNKLMMGDIGSMFGVSGLDDLASGSSINNRN</sequence>
<keyword evidence="5" id="KW-1185">Reference proteome</keyword>
<dbReference type="Pfam" id="PF00010">
    <property type="entry name" value="HLH"/>
    <property type="match status" value="1"/>
</dbReference>
<proteinExistence type="predicted"/>
<feature type="coiled-coil region" evidence="1">
    <location>
        <begin position="346"/>
        <end position="387"/>
    </location>
</feature>
<feature type="compositionally biased region" description="Polar residues" evidence="2">
    <location>
        <begin position="242"/>
        <end position="259"/>
    </location>
</feature>
<dbReference type="AlphaFoldDB" id="A0A4T0X1X4"/>
<feature type="region of interest" description="Disordered" evidence="2">
    <location>
        <begin position="393"/>
        <end position="446"/>
    </location>
</feature>
<dbReference type="GO" id="GO:0046983">
    <property type="term" value="F:protein dimerization activity"/>
    <property type="evidence" value="ECO:0007669"/>
    <property type="project" value="InterPro"/>
</dbReference>
<dbReference type="PANTHER" id="PTHR47336">
    <property type="entry name" value="TRANSCRIPTION FACTOR HMS1-RELATED"/>
    <property type="match status" value="1"/>
</dbReference>
<feature type="compositionally biased region" description="Low complexity" evidence="2">
    <location>
        <begin position="31"/>
        <end position="53"/>
    </location>
</feature>
<evidence type="ECO:0000313" key="4">
    <source>
        <dbReference type="EMBL" id="TID29029.1"/>
    </source>
</evidence>
<reference evidence="4 5" key="1">
    <citation type="journal article" date="2019" name="Front. Genet.">
        <title>Whole-Genome Sequencing of the Opportunistic Yeast Pathogen Candida inconspicua Uncovers Its Hybrid Origin.</title>
        <authorList>
            <person name="Mixao V."/>
            <person name="Hansen A.P."/>
            <person name="Saus E."/>
            <person name="Boekhout T."/>
            <person name="Lass-Florl C."/>
            <person name="Gabaldon T."/>
        </authorList>
    </citation>
    <scope>NUCLEOTIDE SEQUENCE [LARGE SCALE GENOMIC DNA]</scope>
    <source>
        <strain evidence="4 5">CBS 180</strain>
    </source>
</reference>
<dbReference type="EMBL" id="SELW01000349">
    <property type="protein sequence ID" value="TID29029.1"/>
    <property type="molecule type" value="Genomic_DNA"/>
</dbReference>
<gene>
    <name evidence="4" type="ORF">CANINC_002177</name>
</gene>
<dbReference type="Gene3D" id="4.10.280.10">
    <property type="entry name" value="Helix-loop-helix DNA-binding domain"/>
    <property type="match status" value="1"/>
</dbReference>
<feature type="region of interest" description="Disordered" evidence="2">
    <location>
        <begin position="304"/>
        <end position="327"/>
    </location>
</feature>
<evidence type="ECO:0000313" key="5">
    <source>
        <dbReference type="Proteomes" id="UP000307173"/>
    </source>
</evidence>
<dbReference type="InterPro" id="IPR052099">
    <property type="entry name" value="Regulatory_TF_Diverse"/>
</dbReference>
<dbReference type="InterPro" id="IPR011598">
    <property type="entry name" value="bHLH_dom"/>
</dbReference>
<feature type="region of interest" description="Disordered" evidence="2">
    <location>
        <begin position="31"/>
        <end position="74"/>
    </location>
</feature>
<dbReference type="PROSITE" id="PS50888">
    <property type="entry name" value="BHLH"/>
    <property type="match status" value="1"/>
</dbReference>
<dbReference type="Proteomes" id="UP000307173">
    <property type="component" value="Unassembled WGS sequence"/>
</dbReference>
<comment type="caution">
    <text evidence="4">The sequence shown here is derived from an EMBL/GenBank/DDBJ whole genome shotgun (WGS) entry which is preliminary data.</text>
</comment>
<evidence type="ECO:0000256" key="2">
    <source>
        <dbReference type="SAM" id="MobiDB-lite"/>
    </source>
</evidence>
<keyword evidence="1" id="KW-0175">Coiled coil</keyword>
<dbReference type="PANTHER" id="PTHR47336:SF3">
    <property type="entry name" value="SERINE-RICH PROTEIN TYE7"/>
    <property type="match status" value="1"/>
</dbReference>
<feature type="compositionally biased region" description="Acidic residues" evidence="2">
    <location>
        <begin position="311"/>
        <end position="327"/>
    </location>
</feature>
<accession>A0A4T0X1X4</accession>
<dbReference type="OrthoDB" id="2133190at2759"/>
<dbReference type="InterPro" id="IPR036638">
    <property type="entry name" value="HLH_DNA-bd_sf"/>
</dbReference>
<feature type="compositionally biased region" description="Low complexity" evidence="2">
    <location>
        <begin position="402"/>
        <end position="431"/>
    </location>
</feature>
<feature type="compositionally biased region" description="Basic and acidic residues" evidence="2">
    <location>
        <begin position="220"/>
        <end position="241"/>
    </location>
</feature>
<feature type="domain" description="BHLH" evidence="3">
    <location>
        <begin position="263"/>
        <end position="356"/>
    </location>
</feature>
<feature type="region of interest" description="Disordered" evidence="2">
    <location>
        <begin position="219"/>
        <end position="269"/>
    </location>
</feature>
<dbReference type="STRING" id="52247.A0A4T0X1X4"/>
<dbReference type="SMART" id="SM00353">
    <property type="entry name" value="HLH"/>
    <property type="match status" value="1"/>
</dbReference>
<name>A0A4T0X1X4_9ASCO</name>
<protein>
    <recommendedName>
        <fullName evidence="3">BHLH domain-containing protein</fullName>
    </recommendedName>
</protein>
<organism evidence="4 5">
    <name type="scientific">Pichia inconspicua</name>
    <dbReference type="NCBI Taxonomy" id="52247"/>
    <lineage>
        <taxon>Eukaryota</taxon>
        <taxon>Fungi</taxon>
        <taxon>Dikarya</taxon>
        <taxon>Ascomycota</taxon>
        <taxon>Saccharomycotina</taxon>
        <taxon>Pichiomycetes</taxon>
        <taxon>Pichiales</taxon>
        <taxon>Pichiaceae</taxon>
        <taxon>Pichia</taxon>
    </lineage>
</organism>
<dbReference type="SUPFAM" id="SSF47459">
    <property type="entry name" value="HLH, helix-loop-helix DNA-binding domain"/>
    <property type="match status" value="1"/>
</dbReference>
<feature type="compositionally biased region" description="Polar residues" evidence="2">
    <location>
        <begin position="432"/>
        <end position="446"/>
    </location>
</feature>
<evidence type="ECO:0000259" key="3">
    <source>
        <dbReference type="PROSITE" id="PS50888"/>
    </source>
</evidence>
<evidence type="ECO:0000256" key="1">
    <source>
        <dbReference type="SAM" id="Coils"/>
    </source>
</evidence>